<dbReference type="Proteomes" id="UP000423156">
    <property type="component" value="Unassembled WGS sequence"/>
</dbReference>
<gene>
    <name evidence="1" type="ORF">F7D71_13810</name>
</gene>
<dbReference type="AlphaFoldDB" id="A0AA90VB14"/>
<organism evidence="1 2">
    <name type="scientific">Segatella copri</name>
    <dbReference type="NCBI Taxonomy" id="165179"/>
    <lineage>
        <taxon>Bacteria</taxon>
        <taxon>Pseudomonadati</taxon>
        <taxon>Bacteroidota</taxon>
        <taxon>Bacteroidia</taxon>
        <taxon>Bacteroidales</taxon>
        <taxon>Prevotellaceae</taxon>
        <taxon>Segatella</taxon>
    </lineage>
</organism>
<dbReference type="RefSeq" id="WP_153093603.1">
    <property type="nucleotide sequence ID" value="NZ_JAPDVJ010000001.1"/>
</dbReference>
<sequence length="91" mass="10738">MHGYKSYGHDYVSKIGYDKFEQRTYLKYCNGAETFYTYAPQCRTMARTTTTMWTARWCSILSMFLSVGFVEECNKVIEEKDSKNNNIKDNK</sequence>
<protein>
    <submittedName>
        <fullName evidence="1">Uncharacterized protein</fullName>
    </submittedName>
</protein>
<evidence type="ECO:0000313" key="1">
    <source>
        <dbReference type="EMBL" id="MQN78910.1"/>
    </source>
</evidence>
<dbReference type="EMBL" id="VZBZ01000155">
    <property type="protein sequence ID" value="MQN78910.1"/>
    <property type="molecule type" value="Genomic_DNA"/>
</dbReference>
<reference evidence="2" key="1">
    <citation type="submission" date="2019-09" db="EMBL/GenBank/DDBJ databases">
        <title>Distinct polysaccharide growth profiles of human intestinal Prevotella copri isolates.</title>
        <authorList>
            <person name="Fehlner-Peach H."/>
            <person name="Magnabosco C."/>
            <person name="Raghavan V."/>
            <person name="Scher J.U."/>
            <person name="Tett A."/>
            <person name="Cox L.M."/>
            <person name="Gottsegen C."/>
            <person name="Watters A."/>
            <person name="Wiltshire- Gordon J.D."/>
            <person name="Segata N."/>
            <person name="Bonneau R."/>
            <person name="Littman D.R."/>
        </authorList>
    </citation>
    <scope>NUCLEOTIDE SEQUENCE [LARGE SCALE GENOMIC DNA]</scope>
    <source>
        <strain evidence="2">BU41712</strain>
    </source>
</reference>
<name>A0AA90VB14_9BACT</name>
<proteinExistence type="predicted"/>
<accession>A0AA90VB14</accession>
<comment type="caution">
    <text evidence="1">The sequence shown here is derived from an EMBL/GenBank/DDBJ whole genome shotgun (WGS) entry which is preliminary data.</text>
</comment>
<evidence type="ECO:0000313" key="2">
    <source>
        <dbReference type="Proteomes" id="UP000423156"/>
    </source>
</evidence>